<sequence>MRFSSFRQLALPISHAITRAKCFQ</sequence>
<protein>
    <submittedName>
        <fullName evidence="1">Uncharacterized protein</fullName>
    </submittedName>
</protein>
<reference evidence="1" key="2">
    <citation type="journal article" date="2015" name="Data Brief">
        <title>Shoot transcriptome of the giant reed, Arundo donax.</title>
        <authorList>
            <person name="Barrero R.A."/>
            <person name="Guerrero F.D."/>
            <person name="Moolhuijzen P."/>
            <person name="Goolsby J.A."/>
            <person name="Tidwell J."/>
            <person name="Bellgard S.E."/>
            <person name="Bellgard M.I."/>
        </authorList>
    </citation>
    <scope>NUCLEOTIDE SEQUENCE</scope>
    <source>
        <tissue evidence="1">Shoot tissue taken approximately 20 cm above the soil surface</tissue>
    </source>
</reference>
<reference evidence="1" key="1">
    <citation type="submission" date="2014-09" db="EMBL/GenBank/DDBJ databases">
        <authorList>
            <person name="Magalhaes I.L.F."/>
            <person name="Oliveira U."/>
            <person name="Santos F.R."/>
            <person name="Vidigal T.H.D.A."/>
            <person name="Brescovit A.D."/>
            <person name="Santos A.J."/>
        </authorList>
    </citation>
    <scope>NUCLEOTIDE SEQUENCE</scope>
    <source>
        <tissue evidence="1">Shoot tissue taken approximately 20 cm above the soil surface</tissue>
    </source>
</reference>
<name>A0A0A9AHP7_ARUDO</name>
<proteinExistence type="predicted"/>
<dbReference type="EMBL" id="GBRH01249410">
    <property type="protein sequence ID" value="JAD48485.1"/>
    <property type="molecule type" value="Transcribed_RNA"/>
</dbReference>
<evidence type="ECO:0000313" key="1">
    <source>
        <dbReference type="EMBL" id="JAD48485.1"/>
    </source>
</evidence>
<dbReference type="AlphaFoldDB" id="A0A0A9AHP7"/>
<organism evidence="1">
    <name type="scientific">Arundo donax</name>
    <name type="common">Giant reed</name>
    <name type="synonym">Donax arundinaceus</name>
    <dbReference type="NCBI Taxonomy" id="35708"/>
    <lineage>
        <taxon>Eukaryota</taxon>
        <taxon>Viridiplantae</taxon>
        <taxon>Streptophyta</taxon>
        <taxon>Embryophyta</taxon>
        <taxon>Tracheophyta</taxon>
        <taxon>Spermatophyta</taxon>
        <taxon>Magnoliopsida</taxon>
        <taxon>Liliopsida</taxon>
        <taxon>Poales</taxon>
        <taxon>Poaceae</taxon>
        <taxon>PACMAD clade</taxon>
        <taxon>Arundinoideae</taxon>
        <taxon>Arundineae</taxon>
        <taxon>Arundo</taxon>
    </lineage>
</organism>
<accession>A0A0A9AHP7</accession>